<dbReference type="PANTHER" id="PTHR23523">
    <property type="match status" value="1"/>
</dbReference>
<dbReference type="InterPro" id="IPR011701">
    <property type="entry name" value="MFS"/>
</dbReference>
<feature type="transmembrane region" description="Helical" evidence="5">
    <location>
        <begin position="92"/>
        <end position="109"/>
    </location>
</feature>
<evidence type="ECO:0000256" key="3">
    <source>
        <dbReference type="ARBA" id="ARBA00022989"/>
    </source>
</evidence>
<evidence type="ECO:0000313" key="8">
    <source>
        <dbReference type="Proteomes" id="UP000569329"/>
    </source>
</evidence>
<dbReference type="InterPro" id="IPR036259">
    <property type="entry name" value="MFS_trans_sf"/>
</dbReference>
<feature type="transmembrane region" description="Helical" evidence="5">
    <location>
        <begin position="378"/>
        <end position="398"/>
    </location>
</feature>
<dbReference type="AlphaFoldDB" id="A0A839DSJ6"/>
<feature type="transmembrane region" description="Helical" evidence="5">
    <location>
        <begin position="255"/>
        <end position="275"/>
    </location>
</feature>
<accession>A0A839DSJ6</accession>
<keyword evidence="4 5" id="KW-0472">Membrane</keyword>
<feature type="transmembrane region" description="Helical" evidence="5">
    <location>
        <begin position="57"/>
        <end position="80"/>
    </location>
</feature>
<dbReference type="GO" id="GO:0022857">
    <property type="term" value="F:transmembrane transporter activity"/>
    <property type="evidence" value="ECO:0007669"/>
    <property type="project" value="InterPro"/>
</dbReference>
<comment type="caution">
    <text evidence="7">The sequence shown here is derived from an EMBL/GenBank/DDBJ whole genome shotgun (WGS) entry which is preliminary data.</text>
</comment>
<dbReference type="GO" id="GO:0005886">
    <property type="term" value="C:plasma membrane"/>
    <property type="evidence" value="ECO:0007669"/>
    <property type="project" value="UniProtKB-SubCell"/>
</dbReference>
<comment type="subcellular location">
    <subcellularLocation>
        <location evidence="1">Cell membrane</location>
        <topology evidence="1">Multi-pass membrane protein</topology>
    </subcellularLocation>
</comment>
<feature type="transmembrane region" description="Helical" evidence="5">
    <location>
        <begin position="145"/>
        <end position="168"/>
    </location>
</feature>
<dbReference type="RefSeq" id="WP_328795866.1">
    <property type="nucleotide sequence ID" value="NZ_JACGWZ010000001.1"/>
</dbReference>
<dbReference type="Gene3D" id="1.20.1250.20">
    <property type="entry name" value="MFS general substrate transporter like domains"/>
    <property type="match status" value="2"/>
</dbReference>
<sequence length="413" mass="41918">MSAESDAPSTVTRGPASRAGTTTVITLVLIVLVALALRPPVTAVAPLLERILRDLGLSTAFGGALTTLPVVCLGLFAFLAPGLRRRFGDERVLLGCLVVLLVGNAVRAVGSAWSLLTGTVVVGAGIAVANVALPGLIKRDFPHSIPLVTAVYTMCLTLGGAAAASIVVPLGGMLGSPWRAPLGLLAAPVLLALVISLFVLRRRSGVGSPAARPGALWRDRLAWQVTAFMGMQSLMAYVVFGWLPSMALSRGLNPASAGVLLGVQAAVQALGSLTVPVLCRKLRDQRPIAAVVAVLTALGFAGIVVGPVPGGVWAATVLLGVAQGAAFGLGLTLFGLRSPDSDTTAALSAMGQGAGYLIAAVGPLAMGLVYSLTGSWTVPLILLLFGCAVELVAGLFAGRPAQVPSVRQPENTA</sequence>
<evidence type="ECO:0000256" key="1">
    <source>
        <dbReference type="ARBA" id="ARBA00004651"/>
    </source>
</evidence>
<feature type="transmembrane region" description="Helical" evidence="5">
    <location>
        <begin position="115"/>
        <end position="133"/>
    </location>
</feature>
<gene>
    <name evidence="7" type="ORF">FHX42_000575</name>
</gene>
<evidence type="ECO:0000256" key="4">
    <source>
        <dbReference type="ARBA" id="ARBA00023136"/>
    </source>
</evidence>
<feature type="transmembrane region" description="Helical" evidence="5">
    <location>
        <begin position="287"/>
        <end position="306"/>
    </location>
</feature>
<reference evidence="7 8" key="1">
    <citation type="submission" date="2020-07" db="EMBL/GenBank/DDBJ databases">
        <title>Sequencing the genomes of 1000 actinobacteria strains.</title>
        <authorList>
            <person name="Klenk H.-P."/>
        </authorList>
    </citation>
    <scope>NUCLEOTIDE SEQUENCE [LARGE SCALE GENOMIC DNA]</scope>
    <source>
        <strain evidence="7 8">DSM 45975</strain>
    </source>
</reference>
<dbReference type="Proteomes" id="UP000569329">
    <property type="component" value="Unassembled WGS sequence"/>
</dbReference>
<dbReference type="InterPro" id="IPR052524">
    <property type="entry name" value="MFS_Cyanate_Porter"/>
</dbReference>
<feature type="transmembrane region" description="Helical" evidence="5">
    <location>
        <begin position="180"/>
        <end position="200"/>
    </location>
</feature>
<protein>
    <submittedName>
        <fullName evidence="7">CP family cyanate transporter-like MFS transporter</fullName>
    </submittedName>
</protein>
<evidence type="ECO:0000256" key="5">
    <source>
        <dbReference type="SAM" id="Phobius"/>
    </source>
</evidence>
<dbReference type="PANTHER" id="PTHR23523:SF2">
    <property type="entry name" value="2-NITROIMIDAZOLE TRANSPORTER"/>
    <property type="match status" value="1"/>
</dbReference>
<dbReference type="CDD" id="cd17339">
    <property type="entry name" value="MFS_NIMT_CynX_like"/>
    <property type="match status" value="1"/>
</dbReference>
<dbReference type="InterPro" id="IPR020846">
    <property type="entry name" value="MFS_dom"/>
</dbReference>
<organism evidence="7 8">
    <name type="scientific">Halosaccharopolyspora lacisalsi</name>
    <dbReference type="NCBI Taxonomy" id="1000566"/>
    <lineage>
        <taxon>Bacteria</taxon>
        <taxon>Bacillati</taxon>
        <taxon>Actinomycetota</taxon>
        <taxon>Actinomycetes</taxon>
        <taxon>Pseudonocardiales</taxon>
        <taxon>Pseudonocardiaceae</taxon>
        <taxon>Halosaccharopolyspora</taxon>
    </lineage>
</organism>
<dbReference type="PROSITE" id="PS50850">
    <property type="entry name" value="MFS"/>
    <property type="match status" value="1"/>
</dbReference>
<feature type="transmembrane region" description="Helical" evidence="5">
    <location>
        <begin position="19"/>
        <end position="37"/>
    </location>
</feature>
<evidence type="ECO:0000313" key="7">
    <source>
        <dbReference type="EMBL" id="MBA8823246.1"/>
    </source>
</evidence>
<dbReference type="EMBL" id="JACGWZ010000001">
    <property type="protein sequence ID" value="MBA8823246.1"/>
    <property type="molecule type" value="Genomic_DNA"/>
</dbReference>
<proteinExistence type="predicted"/>
<name>A0A839DSJ6_9PSEU</name>
<feature type="transmembrane region" description="Helical" evidence="5">
    <location>
        <begin position="354"/>
        <end position="372"/>
    </location>
</feature>
<feature type="domain" description="Major facilitator superfamily (MFS) profile" evidence="6">
    <location>
        <begin position="189"/>
        <end position="413"/>
    </location>
</feature>
<keyword evidence="2 5" id="KW-0812">Transmembrane</keyword>
<feature type="transmembrane region" description="Helical" evidence="5">
    <location>
        <begin position="221"/>
        <end position="243"/>
    </location>
</feature>
<evidence type="ECO:0000259" key="6">
    <source>
        <dbReference type="PROSITE" id="PS50850"/>
    </source>
</evidence>
<dbReference type="Pfam" id="PF07690">
    <property type="entry name" value="MFS_1"/>
    <property type="match status" value="1"/>
</dbReference>
<evidence type="ECO:0000256" key="2">
    <source>
        <dbReference type="ARBA" id="ARBA00022692"/>
    </source>
</evidence>
<dbReference type="SUPFAM" id="SSF103473">
    <property type="entry name" value="MFS general substrate transporter"/>
    <property type="match status" value="1"/>
</dbReference>
<feature type="transmembrane region" description="Helical" evidence="5">
    <location>
        <begin position="312"/>
        <end position="334"/>
    </location>
</feature>
<keyword evidence="8" id="KW-1185">Reference proteome</keyword>
<keyword evidence="3 5" id="KW-1133">Transmembrane helix</keyword>